<dbReference type="Proteomes" id="UP000232688">
    <property type="component" value="Unassembled WGS sequence"/>
</dbReference>
<feature type="compositionally biased region" description="Pro residues" evidence="1">
    <location>
        <begin position="35"/>
        <end position="44"/>
    </location>
</feature>
<gene>
    <name evidence="3" type="ORF">CHRIB12_LOCUS16721</name>
    <name evidence="4" type="ORF">RhiirA1_417717</name>
</gene>
<organism evidence="3 6">
    <name type="scientific">Rhizophagus irregularis</name>
    <dbReference type="NCBI Taxonomy" id="588596"/>
    <lineage>
        <taxon>Eukaryota</taxon>
        <taxon>Fungi</taxon>
        <taxon>Fungi incertae sedis</taxon>
        <taxon>Mucoromycota</taxon>
        <taxon>Glomeromycotina</taxon>
        <taxon>Glomeromycetes</taxon>
        <taxon>Glomerales</taxon>
        <taxon>Glomeraceae</taxon>
        <taxon>Rhizophagus</taxon>
    </lineage>
</organism>
<dbReference type="VEuPathDB" id="FungiDB:RhiirA1_417717"/>
<reference evidence="4 5" key="2">
    <citation type="submission" date="2017-10" db="EMBL/GenBank/DDBJ databases">
        <title>Genome analyses suggest a sexual origin of heterokaryosis in a supposedly ancient asexual fungus.</title>
        <authorList>
            <person name="Corradi N."/>
            <person name="Sedzielewska K."/>
            <person name="Noel J."/>
            <person name="Charron P."/>
            <person name="Farinelli L."/>
            <person name="Marton T."/>
            <person name="Kruger M."/>
            <person name="Pelin A."/>
            <person name="Brachmann A."/>
            <person name="Corradi N."/>
        </authorList>
    </citation>
    <scope>NUCLEOTIDE SEQUENCE [LARGE SCALE GENOMIC DNA]</scope>
    <source>
        <strain evidence="4 5">A1</strain>
    </source>
</reference>
<evidence type="ECO:0000313" key="5">
    <source>
        <dbReference type="Proteomes" id="UP000232688"/>
    </source>
</evidence>
<name>A0A2I1F0A1_9GLOM</name>
<feature type="compositionally biased region" description="Pro residues" evidence="1">
    <location>
        <begin position="107"/>
        <end position="135"/>
    </location>
</feature>
<dbReference type="VEuPathDB" id="FungiDB:RhiirFUN_022700"/>
<feature type="chain" id="PRO_5014136381" evidence="2">
    <location>
        <begin position="30"/>
        <end position="275"/>
    </location>
</feature>
<feature type="compositionally biased region" description="Basic and acidic residues" evidence="1">
    <location>
        <begin position="71"/>
        <end position="103"/>
    </location>
</feature>
<evidence type="ECO:0000313" key="3">
    <source>
        <dbReference type="EMBL" id="CAB5379644.1"/>
    </source>
</evidence>
<reference evidence="4 5" key="1">
    <citation type="submission" date="2017-10" db="EMBL/GenBank/DDBJ databases">
        <title>Extensive intraspecific genome diversity in a model arbuscular mycorrhizal fungus.</title>
        <authorList>
            <person name="Chen E.C.H."/>
            <person name="Morin E."/>
            <person name="Baudet D."/>
            <person name="Noel J."/>
            <person name="Ndikumana S."/>
            <person name="Charron P."/>
            <person name="St-Onge C."/>
            <person name="Giorgi J."/>
            <person name="Grigoriev I.V."/>
            <person name="Roux C."/>
            <person name="Martin F.M."/>
            <person name="Corradi N."/>
        </authorList>
    </citation>
    <scope>NUCLEOTIDE SEQUENCE [LARGE SCALE GENOMIC DNA]</scope>
    <source>
        <strain evidence="4 5">A1</strain>
    </source>
</reference>
<dbReference type="EMBL" id="LLXH01000370">
    <property type="protein sequence ID" value="PKC67792.1"/>
    <property type="molecule type" value="Genomic_DNA"/>
</dbReference>
<reference evidence="3" key="3">
    <citation type="submission" date="2020-05" db="EMBL/GenBank/DDBJ databases">
        <authorList>
            <person name="Rincon C."/>
            <person name="Sanders R I."/>
            <person name="Robbins C."/>
            <person name="Chaturvedi A."/>
        </authorList>
    </citation>
    <scope>NUCLEOTIDE SEQUENCE</scope>
    <source>
        <strain evidence="3">CHB12</strain>
    </source>
</reference>
<sequence>MGRRKLFNGPLSSILTLITLLFLISFVVGQAPAPAVPAPAPAPAKAPAKEADAKKTKEPAKANTKAPAKGKAKEDDAKNAKDAKGAKGAKDAKGAKAKVDPKAAKAPAPPAAAAPPPPPAPPVPAPAPAPVPAPAPDQNLAKQCNDCWTNKRSELPACKGISKDEFTAFNKSPNSPKVASCLCLFANSMASVFDNECSAVCVDQKLITDLNNQASQYKTAYKCDDKGNSILGSSSNLVGGSGNQTASAISNNINENNMVLGLSFMIGMVSFLIFN</sequence>
<dbReference type="EMBL" id="CAGKOT010000041">
    <property type="protein sequence ID" value="CAB5379644.1"/>
    <property type="molecule type" value="Genomic_DNA"/>
</dbReference>
<dbReference type="VEuPathDB" id="FungiDB:FUN_017388"/>
<comment type="caution">
    <text evidence="3">The sequence shown here is derived from an EMBL/GenBank/DDBJ whole genome shotgun (WGS) entry which is preliminary data.</text>
</comment>
<evidence type="ECO:0000313" key="6">
    <source>
        <dbReference type="Proteomes" id="UP000684084"/>
    </source>
</evidence>
<proteinExistence type="predicted"/>
<dbReference type="AlphaFoldDB" id="A0A2I1F0A1"/>
<feature type="signal peptide" evidence="2">
    <location>
        <begin position="1"/>
        <end position="29"/>
    </location>
</feature>
<dbReference type="OrthoDB" id="2442499at2759"/>
<keyword evidence="2" id="KW-0732">Signal</keyword>
<accession>A0A2I1F0A1</accession>
<feature type="region of interest" description="Disordered" evidence="1">
    <location>
        <begin position="35"/>
        <end position="137"/>
    </location>
</feature>
<evidence type="ECO:0000256" key="1">
    <source>
        <dbReference type="SAM" id="MobiDB-lite"/>
    </source>
</evidence>
<dbReference type="Proteomes" id="UP000684084">
    <property type="component" value="Unassembled WGS sequence"/>
</dbReference>
<feature type="compositionally biased region" description="Basic and acidic residues" evidence="1">
    <location>
        <begin position="47"/>
        <end position="60"/>
    </location>
</feature>
<protein>
    <submittedName>
        <fullName evidence="3">Uncharacterized protein</fullName>
    </submittedName>
</protein>
<evidence type="ECO:0000256" key="2">
    <source>
        <dbReference type="SAM" id="SignalP"/>
    </source>
</evidence>
<evidence type="ECO:0000313" key="4">
    <source>
        <dbReference type="EMBL" id="PKC67792.1"/>
    </source>
</evidence>